<keyword evidence="3 4" id="KW-0472">Membrane</keyword>
<dbReference type="InterPro" id="IPR006690">
    <property type="entry name" value="OMPA-like_CS"/>
</dbReference>
<dbReference type="InterPro" id="IPR006665">
    <property type="entry name" value="OmpA-like"/>
</dbReference>
<comment type="subcellular location">
    <subcellularLocation>
        <location evidence="1">Membrane</location>
    </subcellularLocation>
</comment>
<evidence type="ECO:0000256" key="3">
    <source>
        <dbReference type="ARBA" id="ARBA00023136"/>
    </source>
</evidence>
<feature type="domain" description="OmpA-like" evidence="5">
    <location>
        <begin position="149"/>
        <end position="277"/>
    </location>
</feature>
<dbReference type="PROSITE" id="PS51123">
    <property type="entry name" value="OMPA_2"/>
    <property type="match status" value="1"/>
</dbReference>
<dbReference type="PRINTS" id="PR01022">
    <property type="entry name" value="OUTRMMBRANEA"/>
</dbReference>
<dbReference type="InterPro" id="IPR037873">
    <property type="entry name" value="BamE-like"/>
</dbReference>
<evidence type="ECO:0000256" key="1">
    <source>
        <dbReference type="ARBA" id="ARBA00004370"/>
    </source>
</evidence>
<dbReference type="Gene3D" id="3.30.1450.10">
    <property type="match status" value="1"/>
</dbReference>
<protein>
    <submittedName>
        <fullName evidence="6">OmpA family protein</fullName>
    </submittedName>
</protein>
<dbReference type="RefSeq" id="WP_058358000.1">
    <property type="nucleotide sequence ID" value="NZ_CABKVG010000010.1"/>
</dbReference>
<reference evidence="6 7" key="1">
    <citation type="journal article" date="2022" name="Res Sq">
        <title>Evolution of multicellular longitudinally dividing oral cavity symbionts (Neisseriaceae).</title>
        <authorList>
            <person name="Nyongesa S."/>
            <person name="Weber P."/>
            <person name="Bernet E."/>
            <person name="Pullido F."/>
            <person name="Nieckarz M."/>
            <person name="Delaby M."/>
            <person name="Nieves C."/>
            <person name="Viehboeck T."/>
            <person name="Krause N."/>
            <person name="Rivera-Millot A."/>
            <person name="Nakamura A."/>
            <person name="Vischer N."/>
            <person name="VanNieuwenhze M."/>
            <person name="Brun Y."/>
            <person name="Cava F."/>
            <person name="Bulgheresi S."/>
            <person name="Veyrier F."/>
        </authorList>
    </citation>
    <scope>NUCLEOTIDE SEQUENCE [LARGE SCALE GENOMIC DNA]</scope>
    <source>
        <strain evidence="6 7">SN4</strain>
    </source>
</reference>
<evidence type="ECO:0000313" key="7">
    <source>
        <dbReference type="Proteomes" id="UP000832011"/>
    </source>
</evidence>
<evidence type="ECO:0000313" key="6">
    <source>
        <dbReference type="EMBL" id="UOO88315.1"/>
    </source>
</evidence>
<name>A0ABY4DXR2_9NEIS</name>
<dbReference type="SUPFAM" id="SSF103088">
    <property type="entry name" value="OmpA-like"/>
    <property type="match status" value="1"/>
</dbReference>
<dbReference type="InterPro" id="IPR002368">
    <property type="entry name" value="OmpA"/>
</dbReference>
<dbReference type="PANTHER" id="PTHR30329">
    <property type="entry name" value="STATOR ELEMENT OF FLAGELLAR MOTOR COMPLEX"/>
    <property type="match status" value="1"/>
</dbReference>
<dbReference type="InterPro" id="IPR050330">
    <property type="entry name" value="Bact_OuterMem_StrucFunc"/>
</dbReference>
<keyword evidence="2" id="KW-0732">Signal</keyword>
<sequence length="280" mass="31522">MNKFYISSIVVLINILLGLTACTSYTKSEKDGAAKTLVWPKASESTLNMSLGIFPDPSSLEQVKSGLTKHQLYYLLGRPHYSEGFVYVREWNYLFHFHTPGQGENDVTTCQFKVLFDKKSTAQTFYWKAVNPKSGVCPPGGKPESKPIMRAQKFTLNTDALFEFNKAGLKDLSVKGQEELDIFIKQLHELKELNTIIILGHTDFLGSEVYNLLLSQERANSIKHYLIIKGVHPDKIKAIGIGEQQPVKQCSPSLERNKLIACLQPNRRVEIEVNGYGIVN</sequence>
<dbReference type="Pfam" id="PF00691">
    <property type="entry name" value="OmpA"/>
    <property type="match status" value="1"/>
</dbReference>
<dbReference type="InterPro" id="IPR036737">
    <property type="entry name" value="OmpA-like_sf"/>
</dbReference>
<gene>
    <name evidence="6" type="ORF">LVJ82_12630</name>
</gene>
<dbReference type="PROSITE" id="PS01068">
    <property type="entry name" value="OMPA_1"/>
    <property type="match status" value="1"/>
</dbReference>
<dbReference type="EMBL" id="CP091511">
    <property type="protein sequence ID" value="UOO88315.1"/>
    <property type="molecule type" value="Genomic_DNA"/>
</dbReference>
<dbReference type="Gene3D" id="3.30.1330.60">
    <property type="entry name" value="OmpA-like domain"/>
    <property type="match status" value="1"/>
</dbReference>
<organism evidence="6 7">
    <name type="scientific">Vitreoscilla massiliensis</name>
    <dbReference type="NCBI Taxonomy" id="1689272"/>
    <lineage>
        <taxon>Bacteria</taxon>
        <taxon>Pseudomonadati</taxon>
        <taxon>Pseudomonadota</taxon>
        <taxon>Betaproteobacteria</taxon>
        <taxon>Neisseriales</taxon>
        <taxon>Neisseriaceae</taxon>
        <taxon>Vitreoscilla</taxon>
    </lineage>
</organism>
<dbReference type="Pfam" id="PF04355">
    <property type="entry name" value="BamE"/>
    <property type="match status" value="1"/>
</dbReference>
<evidence type="ECO:0000259" key="5">
    <source>
        <dbReference type="PROSITE" id="PS51123"/>
    </source>
</evidence>
<keyword evidence="7" id="KW-1185">Reference proteome</keyword>
<evidence type="ECO:0000256" key="4">
    <source>
        <dbReference type="PROSITE-ProRule" id="PRU00473"/>
    </source>
</evidence>
<dbReference type="Proteomes" id="UP000832011">
    <property type="component" value="Chromosome"/>
</dbReference>
<dbReference type="PANTHER" id="PTHR30329:SF21">
    <property type="entry name" value="LIPOPROTEIN YIAD-RELATED"/>
    <property type="match status" value="1"/>
</dbReference>
<dbReference type="InterPro" id="IPR007450">
    <property type="entry name" value="BamE_dom"/>
</dbReference>
<proteinExistence type="predicted"/>
<accession>A0ABY4DXR2</accession>
<dbReference type="CDD" id="cd07185">
    <property type="entry name" value="OmpA_C-like"/>
    <property type="match status" value="1"/>
</dbReference>
<evidence type="ECO:0000256" key="2">
    <source>
        <dbReference type="ARBA" id="ARBA00022729"/>
    </source>
</evidence>
<dbReference type="PROSITE" id="PS51257">
    <property type="entry name" value="PROKAR_LIPOPROTEIN"/>
    <property type="match status" value="1"/>
</dbReference>